<evidence type="ECO:0000313" key="11">
    <source>
        <dbReference type="Proteomes" id="UP001165667"/>
    </source>
</evidence>
<feature type="domain" description="ABC transmembrane type-1" evidence="9">
    <location>
        <begin position="88"/>
        <end position="296"/>
    </location>
</feature>
<keyword evidence="5 8" id="KW-0812">Transmembrane</keyword>
<protein>
    <submittedName>
        <fullName evidence="10">ABC transporter permease</fullName>
    </submittedName>
</protein>
<sequence length="308" mass="34087">MSLAAPLLRSAPSTKAASRKPARPWPNWLVSWLQVGPLALVLLFMFVMPLIFVVVVSFFDYERVQIYPAFLLDNYAEIFTSAVTGRLYLKTLEYAAIVEAITLVLGFFVAYYLTFHVRTLRWRIILMLACTIPFFTSNVIRMISWIPFLGRNGILNDAVMATHLVNQPLDFLLFSDFAVILAYVHIFTLMMVAPIVNSMSKIDRSLIAAARDAGANEWMIVRDIILPLSKTGMALGSVLVLTQVMGDYYIVRVLSGGKSAGVVSGIATQLNAFEYPPAAASSVVLLVIVLALVIGIFSIVDVRKELAE</sequence>
<dbReference type="AlphaFoldDB" id="A0AA41YQB9"/>
<keyword evidence="4" id="KW-1003">Cell membrane</keyword>
<feature type="transmembrane region" description="Helical" evidence="8">
    <location>
        <begin position="278"/>
        <end position="300"/>
    </location>
</feature>
<dbReference type="CDD" id="cd06261">
    <property type="entry name" value="TM_PBP2"/>
    <property type="match status" value="1"/>
</dbReference>
<dbReference type="GO" id="GO:0005886">
    <property type="term" value="C:plasma membrane"/>
    <property type="evidence" value="ECO:0007669"/>
    <property type="project" value="UniProtKB-SubCell"/>
</dbReference>
<dbReference type="RefSeq" id="WP_282582970.1">
    <property type="nucleotide sequence ID" value="NZ_JAMOIM010000001.1"/>
</dbReference>
<feature type="transmembrane region" description="Helical" evidence="8">
    <location>
        <begin position="171"/>
        <end position="196"/>
    </location>
</feature>
<evidence type="ECO:0000256" key="7">
    <source>
        <dbReference type="ARBA" id="ARBA00023136"/>
    </source>
</evidence>
<evidence type="ECO:0000259" key="9">
    <source>
        <dbReference type="PROSITE" id="PS50928"/>
    </source>
</evidence>
<organism evidence="10 11">
    <name type="scientific">Lichenifustis flavocetrariae</name>
    <dbReference type="NCBI Taxonomy" id="2949735"/>
    <lineage>
        <taxon>Bacteria</taxon>
        <taxon>Pseudomonadati</taxon>
        <taxon>Pseudomonadota</taxon>
        <taxon>Alphaproteobacteria</taxon>
        <taxon>Hyphomicrobiales</taxon>
        <taxon>Lichenihabitantaceae</taxon>
        <taxon>Lichenifustis</taxon>
    </lineage>
</organism>
<comment type="similarity">
    <text evidence="2">Belongs to the binding-protein-dependent transport system permease family. CysTW subfamily.</text>
</comment>
<feature type="transmembrane region" description="Helical" evidence="8">
    <location>
        <begin position="32"/>
        <end position="59"/>
    </location>
</feature>
<proteinExistence type="inferred from homology"/>
<name>A0AA41YQB9_9HYPH</name>
<dbReference type="InterPro" id="IPR035906">
    <property type="entry name" value="MetI-like_sf"/>
</dbReference>
<comment type="subcellular location">
    <subcellularLocation>
        <location evidence="1 8">Cell membrane</location>
        <topology evidence="1 8">Multi-pass membrane protein</topology>
    </subcellularLocation>
</comment>
<keyword evidence="6 8" id="KW-1133">Transmembrane helix</keyword>
<feature type="transmembrane region" description="Helical" evidence="8">
    <location>
        <begin position="232"/>
        <end position="251"/>
    </location>
</feature>
<dbReference type="EMBL" id="JAMOIM010000001">
    <property type="protein sequence ID" value="MCW6506614.1"/>
    <property type="molecule type" value="Genomic_DNA"/>
</dbReference>
<dbReference type="Pfam" id="PF00528">
    <property type="entry name" value="BPD_transp_1"/>
    <property type="match status" value="1"/>
</dbReference>
<dbReference type="Gene3D" id="1.10.3720.10">
    <property type="entry name" value="MetI-like"/>
    <property type="match status" value="1"/>
</dbReference>
<evidence type="ECO:0000256" key="1">
    <source>
        <dbReference type="ARBA" id="ARBA00004651"/>
    </source>
</evidence>
<accession>A0AA41YQB9</accession>
<feature type="transmembrane region" description="Helical" evidence="8">
    <location>
        <begin position="125"/>
        <end position="146"/>
    </location>
</feature>
<dbReference type="GO" id="GO:0055085">
    <property type="term" value="P:transmembrane transport"/>
    <property type="evidence" value="ECO:0007669"/>
    <property type="project" value="InterPro"/>
</dbReference>
<keyword evidence="7 8" id="KW-0472">Membrane</keyword>
<evidence type="ECO:0000256" key="6">
    <source>
        <dbReference type="ARBA" id="ARBA00022989"/>
    </source>
</evidence>
<feature type="transmembrane region" description="Helical" evidence="8">
    <location>
        <begin position="66"/>
        <end position="88"/>
    </location>
</feature>
<evidence type="ECO:0000256" key="4">
    <source>
        <dbReference type="ARBA" id="ARBA00022475"/>
    </source>
</evidence>
<evidence type="ECO:0000256" key="2">
    <source>
        <dbReference type="ARBA" id="ARBA00007069"/>
    </source>
</evidence>
<reference evidence="10" key="1">
    <citation type="submission" date="2022-05" db="EMBL/GenBank/DDBJ databases">
        <authorList>
            <person name="Pankratov T."/>
        </authorList>
    </citation>
    <scope>NUCLEOTIDE SEQUENCE</scope>
    <source>
        <strain evidence="10">BP6-180914</strain>
    </source>
</reference>
<dbReference type="InterPro" id="IPR000515">
    <property type="entry name" value="MetI-like"/>
</dbReference>
<dbReference type="PANTHER" id="PTHR42929">
    <property type="entry name" value="INNER MEMBRANE ABC TRANSPORTER PERMEASE PROTEIN YDCU-RELATED-RELATED"/>
    <property type="match status" value="1"/>
</dbReference>
<evidence type="ECO:0000256" key="5">
    <source>
        <dbReference type="ARBA" id="ARBA00022692"/>
    </source>
</evidence>
<evidence type="ECO:0000256" key="8">
    <source>
        <dbReference type="RuleBase" id="RU363032"/>
    </source>
</evidence>
<dbReference type="PANTHER" id="PTHR42929:SF1">
    <property type="entry name" value="INNER MEMBRANE ABC TRANSPORTER PERMEASE PROTEIN YDCU-RELATED"/>
    <property type="match status" value="1"/>
</dbReference>
<keyword evidence="11" id="KW-1185">Reference proteome</keyword>
<feature type="transmembrane region" description="Helical" evidence="8">
    <location>
        <begin position="94"/>
        <end position="113"/>
    </location>
</feature>
<gene>
    <name evidence="10" type="ORF">M8523_01090</name>
</gene>
<dbReference type="Proteomes" id="UP001165667">
    <property type="component" value="Unassembled WGS sequence"/>
</dbReference>
<dbReference type="SUPFAM" id="SSF161098">
    <property type="entry name" value="MetI-like"/>
    <property type="match status" value="1"/>
</dbReference>
<evidence type="ECO:0000256" key="3">
    <source>
        <dbReference type="ARBA" id="ARBA00022448"/>
    </source>
</evidence>
<dbReference type="PROSITE" id="PS50928">
    <property type="entry name" value="ABC_TM1"/>
    <property type="match status" value="1"/>
</dbReference>
<evidence type="ECO:0000313" key="10">
    <source>
        <dbReference type="EMBL" id="MCW6506614.1"/>
    </source>
</evidence>
<keyword evidence="3 8" id="KW-0813">Transport</keyword>
<comment type="caution">
    <text evidence="10">The sequence shown here is derived from an EMBL/GenBank/DDBJ whole genome shotgun (WGS) entry which is preliminary data.</text>
</comment>